<evidence type="ECO:0000256" key="4">
    <source>
        <dbReference type="PIRSR" id="PIRSR001227-1"/>
    </source>
</evidence>
<dbReference type="PIRSF" id="PIRSF001227">
    <property type="entry name" value="Pen_acylase"/>
    <property type="match status" value="1"/>
</dbReference>
<evidence type="ECO:0000313" key="7">
    <source>
        <dbReference type="EMBL" id="SMO79009.1"/>
    </source>
</evidence>
<dbReference type="EMBL" id="FXSZ01000011">
    <property type="protein sequence ID" value="SMO79009.1"/>
    <property type="molecule type" value="Genomic_DNA"/>
</dbReference>
<comment type="similarity">
    <text evidence="1">Belongs to the peptidase S45 family.</text>
</comment>
<dbReference type="InterPro" id="IPR029055">
    <property type="entry name" value="Ntn_hydrolases_N"/>
</dbReference>
<dbReference type="InterPro" id="IPR014395">
    <property type="entry name" value="Pen/GL7ACA/AHL_acylase"/>
</dbReference>
<feature type="active site" description="Nucleophile" evidence="4">
    <location>
        <position position="276"/>
    </location>
</feature>
<evidence type="ECO:0000256" key="1">
    <source>
        <dbReference type="ARBA" id="ARBA00006586"/>
    </source>
</evidence>
<feature type="signal peptide" evidence="6">
    <location>
        <begin position="1"/>
        <end position="18"/>
    </location>
</feature>
<dbReference type="RefSeq" id="WP_142604572.1">
    <property type="nucleotide sequence ID" value="NZ_FXSZ01000011.1"/>
</dbReference>
<gene>
    <name evidence="7" type="ORF">SAMN06265350_11133</name>
</gene>
<reference evidence="7 8" key="1">
    <citation type="submission" date="2017-05" db="EMBL/GenBank/DDBJ databases">
        <authorList>
            <person name="Varghese N."/>
            <person name="Submissions S."/>
        </authorList>
    </citation>
    <scope>NUCLEOTIDE SEQUENCE [LARGE SCALE GENOMIC DNA]</scope>
    <source>
        <strain evidence="7 8">DSM 21342</strain>
    </source>
</reference>
<keyword evidence="3" id="KW-0865">Zymogen</keyword>
<keyword evidence="5" id="KW-0106">Calcium</keyword>
<dbReference type="SUPFAM" id="SSF56235">
    <property type="entry name" value="N-terminal nucleophile aminohydrolases (Ntn hydrolases)"/>
    <property type="match status" value="1"/>
</dbReference>
<dbReference type="PANTHER" id="PTHR34218:SF4">
    <property type="entry name" value="ACYL-HOMOSERINE LACTONE ACYLASE QUIP"/>
    <property type="match status" value="1"/>
</dbReference>
<organism evidence="7 8">
    <name type="scientific">Solitalea koreensis</name>
    <dbReference type="NCBI Taxonomy" id="543615"/>
    <lineage>
        <taxon>Bacteria</taxon>
        <taxon>Pseudomonadati</taxon>
        <taxon>Bacteroidota</taxon>
        <taxon>Sphingobacteriia</taxon>
        <taxon>Sphingobacteriales</taxon>
        <taxon>Sphingobacteriaceae</taxon>
        <taxon>Solitalea</taxon>
    </lineage>
</organism>
<dbReference type="Gene3D" id="3.60.20.10">
    <property type="entry name" value="Glutamine Phosphoribosylpyrophosphate, subunit 1, domain 1"/>
    <property type="match status" value="1"/>
</dbReference>
<proteinExistence type="inferred from homology"/>
<feature type="binding site" evidence="5">
    <location>
        <position position="348"/>
    </location>
    <ligand>
        <name>Ca(2+)</name>
        <dbReference type="ChEBI" id="CHEBI:29108"/>
    </ligand>
</feature>
<name>A0A521E4Z3_9SPHI</name>
<accession>A0A521E4Z3</accession>
<dbReference type="InterPro" id="IPR043147">
    <property type="entry name" value="Penicillin_amidase_A-knob"/>
</dbReference>
<protein>
    <submittedName>
        <fullName evidence="7">Penicillin amidase</fullName>
    </submittedName>
</protein>
<evidence type="ECO:0000256" key="2">
    <source>
        <dbReference type="ARBA" id="ARBA00022801"/>
    </source>
</evidence>
<dbReference type="Proteomes" id="UP000315971">
    <property type="component" value="Unassembled WGS sequence"/>
</dbReference>
<keyword evidence="2" id="KW-0378">Hydrolase</keyword>
<sequence>MKIFRVLFTFILSAAAFYALNNKQGVIPPLGKFLSPYQGYLQNAERKKVTAEATLQIDGLTSEVTILYDNNMVPHIFAQNDHDAYYAQGYVTAKDRLWQMDFQTRFASGRISEVIGGRAIELDRYKRRIGMGYGAEHSLKGMMKDPKIKAEVEAYTEGINAYIKSLNRNTYPLEFKILDYKPEPWTNLKCALLLKQMTATLAGSSEDFYMTNILRKYGPQVVKDLFRDYPFREDPIIPVGTQWAFNPIKAPEVPQSFIAQMTDTLTAQEKIEGIGSNNWAVSGKKTATGMPILANDPHLDLTLPSIWYQVQLVTPQLNVYGVSLPGAPGVIVGFNRDVSWGVTNVDADVLDFYQIKFKDNKKNEYWWNNRWNPVKKRIETIAVRDGKTITDTVIYTHHGPVVYVENAQKPGASFAEQVPVGHAMRWVAHDESDELATFYTLNRAKNYADYREALTHYSAPAQNFVFASNQNDIAITPNGKFPLKWKEQGKFVMDGTDPANDWQGWIPANQNPTIKNPERGFVSSANQSSTDTSYPYYLNWEFAPYERAARINRRLSEMTKITVDSMRLLQYDNYSVNAENILPTLISLVDQHKLDTEQKKAFDVVSQWNKFYNATEIGATIFDLWYLNLRDAIWADDFGGQEPLMRYPSRDRTVEIILHEQNSKWIDNVNTSKKETLTDLVNQSFKSTIDSLTHQNGAQGKKWEWGYIKNTTVPHLAKINGFGSKHLFNGGSKGSIDAMNQHNGPSWRMVVQLGQKVKAYGVYPGGQSGNPGSYYYDNMINTWSEGKLNELVFLQNAGEADSRIISKLKLKK</sequence>
<evidence type="ECO:0000256" key="6">
    <source>
        <dbReference type="SAM" id="SignalP"/>
    </source>
</evidence>
<keyword evidence="6" id="KW-0732">Signal</keyword>
<dbReference type="InterPro" id="IPR023343">
    <property type="entry name" value="Penicillin_amidase_dom1"/>
</dbReference>
<dbReference type="CDD" id="cd03747">
    <property type="entry name" value="Ntn_PGA_like"/>
    <property type="match status" value="1"/>
</dbReference>
<dbReference type="GO" id="GO:0017000">
    <property type="term" value="P:antibiotic biosynthetic process"/>
    <property type="evidence" value="ECO:0007669"/>
    <property type="project" value="InterPro"/>
</dbReference>
<feature type="binding site" evidence="5">
    <location>
        <position position="351"/>
    </location>
    <ligand>
        <name>Ca(2+)</name>
        <dbReference type="ChEBI" id="CHEBI:29108"/>
    </ligand>
</feature>
<dbReference type="OrthoDB" id="9759796at2"/>
<dbReference type="InterPro" id="IPR002692">
    <property type="entry name" value="S45"/>
</dbReference>
<dbReference type="GO" id="GO:0016811">
    <property type="term" value="F:hydrolase activity, acting on carbon-nitrogen (but not peptide) bonds, in linear amides"/>
    <property type="evidence" value="ECO:0007669"/>
    <property type="project" value="InterPro"/>
</dbReference>
<evidence type="ECO:0000256" key="5">
    <source>
        <dbReference type="PIRSR" id="PIRSR001227-2"/>
    </source>
</evidence>
<dbReference type="InterPro" id="IPR043146">
    <property type="entry name" value="Penicillin_amidase_N_B-knob"/>
</dbReference>
<dbReference type="Gene3D" id="2.30.120.10">
    <property type="match status" value="1"/>
</dbReference>
<dbReference type="AlphaFoldDB" id="A0A521E4Z3"/>
<comment type="cofactor">
    <cofactor evidence="5">
        <name>Ca(2+)</name>
        <dbReference type="ChEBI" id="CHEBI:29108"/>
    </cofactor>
    <text evidence="5">Binds 1 Ca(2+) ion per dimer.</text>
</comment>
<dbReference type="Pfam" id="PF01804">
    <property type="entry name" value="Penicil_amidase"/>
    <property type="match status" value="1"/>
</dbReference>
<dbReference type="PANTHER" id="PTHR34218">
    <property type="entry name" value="PEPTIDASE S45 PENICILLIN AMIDASE"/>
    <property type="match status" value="1"/>
</dbReference>
<dbReference type="Gene3D" id="1.10.439.10">
    <property type="entry name" value="Penicillin Amidohydrolase, domain 1"/>
    <property type="match status" value="1"/>
</dbReference>
<dbReference type="Gene3D" id="1.10.1400.10">
    <property type="match status" value="1"/>
</dbReference>
<feature type="chain" id="PRO_5022136278" evidence="6">
    <location>
        <begin position="19"/>
        <end position="812"/>
    </location>
</feature>
<keyword evidence="8" id="KW-1185">Reference proteome</keyword>
<evidence type="ECO:0000256" key="3">
    <source>
        <dbReference type="ARBA" id="ARBA00023145"/>
    </source>
</evidence>
<evidence type="ECO:0000313" key="8">
    <source>
        <dbReference type="Proteomes" id="UP000315971"/>
    </source>
</evidence>
<dbReference type="GO" id="GO:0046872">
    <property type="term" value="F:metal ion binding"/>
    <property type="evidence" value="ECO:0007669"/>
    <property type="project" value="UniProtKB-KW"/>
</dbReference>
<keyword evidence="5" id="KW-0479">Metal-binding</keyword>